<evidence type="ECO:0000313" key="3">
    <source>
        <dbReference type="EMBL" id="KAL0407315.1"/>
    </source>
</evidence>
<dbReference type="SUPFAM" id="SSF56672">
    <property type="entry name" value="DNA/RNA polymerases"/>
    <property type="match status" value="1"/>
</dbReference>
<dbReference type="AlphaFoldDB" id="A0AAW2TR21"/>
<evidence type="ECO:0000259" key="1">
    <source>
        <dbReference type="Pfam" id="PF00078"/>
    </source>
</evidence>
<dbReference type="PANTHER" id="PTHR24559">
    <property type="entry name" value="TRANSPOSON TY3-I GAG-POL POLYPROTEIN"/>
    <property type="match status" value="1"/>
</dbReference>
<reference evidence="3" key="2">
    <citation type="journal article" date="2024" name="Plant">
        <title>Genomic evolution and insights into agronomic trait innovations of Sesamum species.</title>
        <authorList>
            <person name="Miao H."/>
            <person name="Wang L."/>
            <person name="Qu L."/>
            <person name="Liu H."/>
            <person name="Sun Y."/>
            <person name="Le M."/>
            <person name="Wang Q."/>
            <person name="Wei S."/>
            <person name="Zheng Y."/>
            <person name="Lin W."/>
            <person name="Duan Y."/>
            <person name="Cao H."/>
            <person name="Xiong S."/>
            <person name="Wang X."/>
            <person name="Wei L."/>
            <person name="Li C."/>
            <person name="Ma Q."/>
            <person name="Ju M."/>
            <person name="Zhao R."/>
            <person name="Li G."/>
            <person name="Mu C."/>
            <person name="Tian Q."/>
            <person name="Mei H."/>
            <person name="Zhang T."/>
            <person name="Gao T."/>
            <person name="Zhang H."/>
        </authorList>
    </citation>
    <scope>NUCLEOTIDE SEQUENCE</scope>
    <source>
        <strain evidence="3">KEN1</strain>
    </source>
</reference>
<dbReference type="CDD" id="cd01647">
    <property type="entry name" value="RT_LTR"/>
    <property type="match status" value="1"/>
</dbReference>
<dbReference type="Pfam" id="PF00078">
    <property type="entry name" value="RVT_1"/>
    <property type="match status" value="1"/>
</dbReference>
<dbReference type="Gene3D" id="3.10.10.10">
    <property type="entry name" value="HIV Type 1 Reverse Transcriptase, subunit A, domain 1"/>
    <property type="match status" value="1"/>
</dbReference>
<dbReference type="InterPro" id="IPR043128">
    <property type="entry name" value="Rev_trsase/Diguanyl_cyclase"/>
</dbReference>
<comment type="caution">
    <text evidence="3">The sequence shown here is derived from an EMBL/GenBank/DDBJ whole genome shotgun (WGS) entry which is preliminary data.</text>
</comment>
<name>A0AAW2TR21_9LAMI</name>
<dbReference type="InterPro" id="IPR000477">
    <property type="entry name" value="RT_dom"/>
</dbReference>
<dbReference type="Gene3D" id="3.30.70.270">
    <property type="match status" value="2"/>
</dbReference>
<dbReference type="InterPro" id="IPR043502">
    <property type="entry name" value="DNA/RNA_pol_sf"/>
</dbReference>
<accession>A0AAW2TR21</accession>
<feature type="domain" description="Reverse transcriptase" evidence="1">
    <location>
        <begin position="2"/>
        <end position="151"/>
    </location>
</feature>
<dbReference type="InterPro" id="IPR053134">
    <property type="entry name" value="RNA-dir_DNA_polymerase"/>
</dbReference>
<dbReference type="Pfam" id="PF17919">
    <property type="entry name" value="RT_RNaseH_2"/>
    <property type="match status" value="1"/>
</dbReference>
<dbReference type="EMBL" id="JACGWN010000014">
    <property type="protein sequence ID" value="KAL0407315.1"/>
    <property type="molecule type" value="Genomic_DNA"/>
</dbReference>
<proteinExistence type="predicted"/>
<dbReference type="InterPro" id="IPR041577">
    <property type="entry name" value="RT_RNaseH_2"/>
</dbReference>
<gene>
    <name evidence="3" type="ORF">Slati_4045400</name>
</gene>
<evidence type="ECO:0008006" key="4">
    <source>
        <dbReference type="Google" id="ProtNLM"/>
    </source>
</evidence>
<feature type="domain" description="Reverse transcriptase/retrotransposon-derived protein RNase H-like" evidence="2">
    <location>
        <begin position="215"/>
        <end position="289"/>
    </location>
</feature>
<dbReference type="PANTHER" id="PTHR24559:SF444">
    <property type="entry name" value="REVERSE TRANSCRIPTASE DOMAIN-CONTAINING PROTEIN"/>
    <property type="match status" value="1"/>
</dbReference>
<reference evidence="3" key="1">
    <citation type="submission" date="2020-06" db="EMBL/GenBank/DDBJ databases">
        <authorList>
            <person name="Li T."/>
            <person name="Hu X."/>
            <person name="Zhang T."/>
            <person name="Song X."/>
            <person name="Zhang H."/>
            <person name="Dai N."/>
            <person name="Sheng W."/>
            <person name="Hou X."/>
            <person name="Wei L."/>
        </authorList>
    </citation>
    <scope>NUCLEOTIDE SEQUENCE</scope>
    <source>
        <strain evidence="3">KEN1</strain>
        <tissue evidence="3">Leaf</tissue>
    </source>
</reference>
<evidence type="ECO:0000259" key="2">
    <source>
        <dbReference type="Pfam" id="PF17919"/>
    </source>
</evidence>
<protein>
    <recommendedName>
        <fullName evidence="4">Reverse transcriptase domain-containing protein</fullName>
    </recommendedName>
</protein>
<sequence>MCIDFRDLNKACSKDFYPLPRIDQLVDSTSGCELLSMMDAFQGHHQIMLAPEDRKRVSFITSAGTFCYTAMPFGLKNAGATYQRLVDKLFRHQIGRNMEVYVDDMLVKSKKAPYHIKDLEETFSILRKYKLDLNPGKCAFRVQGGRFLGFMVTQRGIEANPSKIKAILDMKAPSNINEVQRLTGRIAALSRFISKSAEKSLPFFKVLRKIRNCEWDTSCQQAFEELKDYLAQLPLLVKPYPEDTLYLYLSATPQAVSSVLIWEEEGRQMPIYYVSKVLNGAEEDMPPLKRWP</sequence>
<organism evidence="3">
    <name type="scientific">Sesamum latifolium</name>
    <dbReference type="NCBI Taxonomy" id="2727402"/>
    <lineage>
        <taxon>Eukaryota</taxon>
        <taxon>Viridiplantae</taxon>
        <taxon>Streptophyta</taxon>
        <taxon>Embryophyta</taxon>
        <taxon>Tracheophyta</taxon>
        <taxon>Spermatophyta</taxon>
        <taxon>Magnoliopsida</taxon>
        <taxon>eudicotyledons</taxon>
        <taxon>Gunneridae</taxon>
        <taxon>Pentapetalae</taxon>
        <taxon>asterids</taxon>
        <taxon>lamiids</taxon>
        <taxon>Lamiales</taxon>
        <taxon>Pedaliaceae</taxon>
        <taxon>Sesamum</taxon>
    </lineage>
</organism>